<evidence type="ECO:0000256" key="1">
    <source>
        <dbReference type="SAM" id="MobiDB-lite"/>
    </source>
</evidence>
<keyword evidence="2" id="KW-0614">Plasmid</keyword>
<feature type="region of interest" description="Disordered" evidence="1">
    <location>
        <begin position="74"/>
        <end position="111"/>
    </location>
</feature>
<gene>
    <name evidence="2" type="ORF">KKR95_p00260</name>
</gene>
<protein>
    <submittedName>
        <fullName evidence="2">Uncharacterized protein</fullName>
    </submittedName>
</protein>
<dbReference type="AlphaFoldDB" id="A0A9Q9P0X6"/>
<organism evidence="2">
    <name type="scientific">Klebsiella variicola</name>
    <dbReference type="NCBI Taxonomy" id="244366"/>
    <lineage>
        <taxon>Bacteria</taxon>
        <taxon>Pseudomonadati</taxon>
        <taxon>Pseudomonadota</taxon>
        <taxon>Gammaproteobacteria</taxon>
        <taxon>Enterobacterales</taxon>
        <taxon>Enterobacteriaceae</taxon>
        <taxon>Klebsiella/Raoultella group</taxon>
        <taxon>Klebsiella</taxon>
        <taxon>Klebsiella pneumoniae complex</taxon>
    </lineage>
</organism>
<proteinExistence type="predicted"/>
<accession>A0A9Q9P0X6</accession>
<dbReference type="RefSeq" id="WP_263433300.1">
    <property type="nucleotide sequence ID" value="NZ_CP104939.1"/>
</dbReference>
<reference evidence="2" key="1">
    <citation type="submission" date="2022-09" db="EMBL/GenBank/DDBJ databases">
        <title>Emergence of IncN[pMLST15] plasmids harboring a novel non-Tn4401-elements driving KPC-2 carbapenem-resistance.</title>
        <authorList>
            <person name="Yao Y."/>
            <person name="Falgenhauer L."/>
            <person name="Falgenhauer J."/>
            <person name="Imirzalioglu C."/>
            <person name="Chakraborty T."/>
        </authorList>
    </citation>
    <scope>NUCLEOTIDE SEQUENCE</scope>
    <source>
        <strain evidence="2">NRZ-33665</strain>
        <plasmid evidence="2">pKV33665-KPC2</plasmid>
    </source>
</reference>
<dbReference type="EMBL" id="CP104939">
    <property type="protein sequence ID" value="UYA93106.1"/>
    <property type="molecule type" value="Genomic_DNA"/>
</dbReference>
<evidence type="ECO:0000313" key="2">
    <source>
        <dbReference type="EMBL" id="UYA93106.1"/>
    </source>
</evidence>
<geneLocation type="plasmid" evidence="2">
    <name>pKV33665-KPC2</name>
</geneLocation>
<name>A0A9Q9P0X6_KLEVA</name>
<sequence length="111" mass="12746">MNDRQRELARIRQARRRARLKEEGTSVTVTLTKQEEAMLQELCRVRRPGRTPYSTNEFFQLLLIRNWQQWQEQKAQLGKMPGLRKAESGGGARVNGKAKPLTAGLPSKPMN</sequence>